<protein>
    <submittedName>
        <fullName evidence="1">Uncharacterized protein</fullName>
    </submittedName>
</protein>
<keyword evidence="2" id="KW-1185">Reference proteome</keyword>
<evidence type="ECO:0000313" key="2">
    <source>
        <dbReference type="Proteomes" id="UP000282574"/>
    </source>
</evidence>
<dbReference type="AlphaFoldDB" id="A0AB37UBN0"/>
<name>A0AB37UBN0_9CYAN</name>
<gene>
    <name evidence="1" type="ORF">DSM107010_60190</name>
</gene>
<evidence type="ECO:0000313" key="1">
    <source>
        <dbReference type="EMBL" id="RUT03683.1"/>
    </source>
</evidence>
<dbReference type="RefSeq" id="WP_127024741.1">
    <property type="nucleotide sequence ID" value="NZ_JAVKZF010000004.1"/>
</dbReference>
<reference evidence="1 2" key="1">
    <citation type="journal article" date="2019" name="Genome Biol. Evol.">
        <title>Day and night: Metabolic profiles and evolutionary relationships of six axenic non-marine cyanobacteria.</title>
        <authorList>
            <person name="Will S.E."/>
            <person name="Henke P."/>
            <person name="Boedeker C."/>
            <person name="Huang S."/>
            <person name="Brinkmann H."/>
            <person name="Rohde M."/>
            <person name="Jarek M."/>
            <person name="Friedl T."/>
            <person name="Seufert S."/>
            <person name="Schumacher M."/>
            <person name="Overmann J."/>
            <person name="Neumann-Schaal M."/>
            <person name="Petersen J."/>
        </authorList>
    </citation>
    <scope>NUCLEOTIDE SEQUENCE [LARGE SCALE GENOMIC DNA]</scope>
    <source>
        <strain evidence="1 2">SAG 39.79</strain>
    </source>
</reference>
<comment type="caution">
    <text evidence="1">The sequence shown here is derived from an EMBL/GenBank/DDBJ whole genome shotgun (WGS) entry which is preliminary data.</text>
</comment>
<organism evidence="1 2">
    <name type="scientific">Chroococcidiopsis cubana SAG 39.79</name>
    <dbReference type="NCBI Taxonomy" id="388085"/>
    <lineage>
        <taxon>Bacteria</taxon>
        <taxon>Bacillati</taxon>
        <taxon>Cyanobacteriota</taxon>
        <taxon>Cyanophyceae</taxon>
        <taxon>Chroococcidiopsidales</taxon>
        <taxon>Chroococcidiopsidaceae</taxon>
        <taxon>Chroococcidiopsis</taxon>
    </lineage>
</organism>
<accession>A0AB37UBN0</accession>
<dbReference type="Proteomes" id="UP000282574">
    <property type="component" value="Unassembled WGS sequence"/>
</dbReference>
<sequence length="77" mass="8622">MTYNSMLYLVKHYFKPYLCLAGNFGIFCFTAQSVPALAETPRLTSNYERATTDEAVFTATEYNTTTSEIAVVLTICC</sequence>
<dbReference type="EMBL" id="RSCK01000097">
    <property type="protein sequence ID" value="RUT03683.1"/>
    <property type="molecule type" value="Genomic_DNA"/>
</dbReference>
<proteinExistence type="predicted"/>